<dbReference type="EMBL" id="CM042886">
    <property type="protein sequence ID" value="KAI4341239.1"/>
    <property type="molecule type" value="Genomic_DNA"/>
</dbReference>
<evidence type="ECO:0000313" key="1">
    <source>
        <dbReference type="EMBL" id="KAI4341239.1"/>
    </source>
</evidence>
<keyword evidence="2" id="KW-1185">Reference proteome</keyword>
<name>A0ACB9P0B2_9MYRT</name>
<dbReference type="Proteomes" id="UP001057402">
    <property type="component" value="Chromosome 7"/>
</dbReference>
<reference evidence="2" key="1">
    <citation type="journal article" date="2023" name="Front. Plant Sci.">
        <title>Chromosomal-level genome assembly of Melastoma candidum provides insights into trichome evolution.</title>
        <authorList>
            <person name="Zhong Y."/>
            <person name="Wu W."/>
            <person name="Sun C."/>
            <person name="Zou P."/>
            <person name="Liu Y."/>
            <person name="Dai S."/>
            <person name="Zhou R."/>
        </authorList>
    </citation>
    <scope>NUCLEOTIDE SEQUENCE [LARGE SCALE GENOMIC DNA]</scope>
</reference>
<evidence type="ECO:0000313" key="2">
    <source>
        <dbReference type="Proteomes" id="UP001057402"/>
    </source>
</evidence>
<organism evidence="1 2">
    <name type="scientific">Melastoma candidum</name>
    <dbReference type="NCBI Taxonomy" id="119954"/>
    <lineage>
        <taxon>Eukaryota</taxon>
        <taxon>Viridiplantae</taxon>
        <taxon>Streptophyta</taxon>
        <taxon>Embryophyta</taxon>
        <taxon>Tracheophyta</taxon>
        <taxon>Spermatophyta</taxon>
        <taxon>Magnoliopsida</taxon>
        <taxon>eudicotyledons</taxon>
        <taxon>Gunneridae</taxon>
        <taxon>Pentapetalae</taxon>
        <taxon>rosids</taxon>
        <taxon>malvids</taxon>
        <taxon>Myrtales</taxon>
        <taxon>Melastomataceae</taxon>
        <taxon>Melastomatoideae</taxon>
        <taxon>Melastomateae</taxon>
        <taxon>Melastoma</taxon>
    </lineage>
</organism>
<gene>
    <name evidence="1" type="ORF">MLD38_025987</name>
</gene>
<comment type="caution">
    <text evidence="1">The sequence shown here is derived from an EMBL/GenBank/DDBJ whole genome shotgun (WGS) entry which is preliminary data.</text>
</comment>
<protein>
    <submittedName>
        <fullName evidence="1">Uncharacterized protein</fullName>
    </submittedName>
</protein>
<accession>A0ACB9P0B2</accession>
<sequence>MNYVFHSMIVIFCGYMMMFYSEKIYSLGHDTEVAGRLLRSTPRDCLLIRTSDSFTGLLLFAIGLLLLIVSLLHDKEGSGG</sequence>
<proteinExistence type="predicted"/>